<dbReference type="EMBL" id="OX597838">
    <property type="protein sequence ID" value="CAI9740474.1"/>
    <property type="molecule type" value="Genomic_DNA"/>
</dbReference>
<reference evidence="2" key="1">
    <citation type="submission" date="2023-08" db="EMBL/GenBank/DDBJ databases">
        <authorList>
            <person name="Alioto T."/>
            <person name="Alioto T."/>
            <person name="Gomez Garrido J."/>
        </authorList>
    </citation>
    <scope>NUCLEOTIDE SEQUENCE</scope>
</reference>
<feature type="compositionally biased region" description="Polar residues" evidence="1">
    <location>
        <begin position="52"/>
        <end position="66"/>
    </location>
</feature>
<feature type="compositionally biased region" description="Basic and acidic residues" evidence="1">
    <location>
        <begin position="37"/>
        <end position="51"/>
    </location>
</feature>
<gene>
    <name evidence="2" type="ORF">OCTVUL_1B012269</name>
</gene>
<name>A0AA36BUV7_OCTVU</name>
<feature type="region of interest" description="Disordered" evidence="1">
    <location>
        <begin position="1"/>
        <end position="105"/>
    </location>
</feature>
<evidence type="ECO:0000313" key="2">
    <source>
        <dbReference type="EMBL" id="CAI9740474.1"/>
    </source>
</evidence>
<accession>A0AA36BUV7</accession>
<evidence type="ECO:0000256" key="1">
    <source>
        <dbReference type="SAM" id="MobiDB-lite"/>
    </source>
</evidence>
<dbReference type="AlphaFoldDB" id="A0AA36BUV7"/>
<organism evidence="2 3">
    <name type="scientific">Octopus vulgaris</name>
    <name type="common">Common octopus</name>
    <dbReference type="NCBI Taxonomy" id="6645"/>
    <lineage>
        <taxon>Eukaryota</taxon>
        <taxon>Metazoa</taxon>
        <taxon>Spiralia</taxon>
        <taxon>Lophotrochozoa</taxon>
        <taxon>Mollusca</taxon>
        <taxon>Cephalopoda</taxon>
        <taxon>Coleoidea</taxon>
        <taxon>Octopodiformes</taxon>
        <taxon>Octopoda</taxon>
        <taxon>Incirrata</taxon>
        <taxon>Octopodidae</taxon>
        <taxon>Octopus</taxon>
    </lineage>
</organism>
<dbReference type="Proteomes" id="UP001162480">
    <property type="component" value="Chromosome 25"/>
</dbReference>
<keyword evidence="3" id="KW-1185">Reference proteome</keyword>
<evidence type="ECO:0000313" key="3">
    <source>
        <dbReference type="Proteomes" id="UP001162480"/>
    </source>
</evidence>
<proteinExistence type="predicted"/>
<feature type="compositionally biased region" description="Basic and acidic residues" evidence="1">
    <location>
        <begin position="77"/>
        <end position="99"/>
    </location>
</feature>
<feature type="compositionally biased region" description="Basic and acidic residues" evidence="1">
    <location>
        <begin position="1"/>
        <end position="15"/>
    </location>
</feature>
<sequence length="105" mass="12648">MQEIRAMERAQDSEAQRNVNGMRTQKNRAMETPQKTEAWRNTDRRRKENSRENTTLPQIQQRQANNQVRSQLRLRQQRADNERMAMETDVADFHEKERNPSLMLH</sequence>
<protein>
    <submittedName>
        <fullName evidence="2">Uncharacterized protein</fullName>
    </submittedName>
</protein>